<keyword evidence="1" id="KW-0496">Mitochondrion</keyword>
<dbReference type="InterPro" id="IPR050365">
    <property type="entry name" value="TIM50"/>
</dbReference>
<comment type="function">
    <text evidence="1">Essential component of the TIM23 complex, a complex that mediates the translocation of transit peptide-containing proteins across the mitochondrial inner membrane.</text>
</comment>
<protein>
    <recommendedName>
        <fullName evidence="1">Mitochondrial import inner membrane translocase subunit TIM50</fullName>
    </recommendedName>
</protein>
<dbReference type="KEGG" id="bpg:Bathy02g03940"/>
<evidence type="ECO:0000256" key="1">
    <source>
        <dbReference type="RuleBase" id="RU365079"/>
    </source>
</evidence>
<comment type="subcellular location">
    <subcellularLocation>
        <location evidence="1">Mitochondrion inner membrane</location>
        <topology evidence="1">Single-pass membrane protein</topology>
    </subcellularLocation>
</comment>
<evidence type="ECO:0000313" key="4">
    <source>
        <dbReference type="Proteomes" id="UP000198341"/>
    </source>
</evidence>
<dbReference type="SUPFAM" id="SSF56784">
    <property type="entry name" value="HAD-like"/>
    <property type="match status" value="1"/>
</dbReference>
<dbReference type="AlphaFoldDB" id="K8EBL6"/>
<evidence type="ECO:0000259" key="2">
    <source>
        <dbReference type="PROSITE" id="PS50969"/>
    </source>
</evidence>
<keyword evidence="1" id="KW-0653">Protein transport</keyword>
<dbReference type="InterPro" id="IPR023214">
    <property type="entry name" value="HAD_sf"/>
</dbReference>
<accession>K8EBL6</accession>
<keyword evidence="1" id="KW-0809">Transit peptide</keyword>
<dbReference type="RefSeq" id="XP_007515026.1">
    <property type="nucleotide sequence ID" value="XM_007514964.1"/>
</dbReference>
<dbReference type="GO" id="GO:0015031">
    <property type="term" value="P:protein transport"/>
    <property type="evidence" value="ECO:0007669"/>
    <property type="project" value="UniProtKB-KW"/>
</dbReference>
<keyword evidence="1" id="KW-0811">Translocation</keyword>
<dbReference type="InterPro" id="IPR004274">
    <property type="entry name" value="FCP1_dom"/>
</dbReference>
<dbReference type="Pfam" id="PF03031">
    <property type="entry name" value="NIF"/>
    <property type="match status" value="1"/>
</dbReference>
<proteinExistence type="inferred from homology"/>
<name>K8EBL6_9CHLO</name>
<dbReference type="PROSITE" id="PS50969">
    <property type="entry name" value="FCP1"/>
    <property type="match status" value="1"/>
</dbReference>
<evidence type="ECO:0000313" key="3">
    <source>
        <dbReference type="EMBL" id="CCO15266.1"/>
    </source>
</evidence>
<dbReference type="EMBL" id="FO082277">
    <property type="protein sequence ID" value="CCO15266.1"/>
    <property type="molecule type" value="Genomic_DNA"/>
</dbReference>
<dbReference type="GO" id="GO:0005744">
    <property type="term" value="C:TIM23 mitochondrial import inner membrane translocase complex"/>
    <property type="evidence" value="ECO:0007669"/>
    <property type="project" value="UniProtKB-UniRule"/>
</dbReference>
<dbReference type="STRING" id="41875.K8EBL6"/>
<dbReference type="Proteomes" id="UP000198341">
    <property type="component" value="Chromosome 2"/>
</dbReference>
<gene>
    <name evidence="3" type="ORF">Bathy02g03940</name>
</gene>
<organism evidence="3 4">
    <name type="scientific">Bathycoccus prasinos</name>
    <dbReference type="NCBI Taxonomy" id="41875"/>
    <lineage>
        <taxon>Eukaryota</taxon>
        <taxon>Viridiplantae</taxon>
        <taxon>Chlorophyta</taxon>
        <taxon>Mamiellophyceae</taxon>
        <taxon>Mamiellales</taxon>
        <taxon>Bathycoccaceae</taxon>
        <taxon>Bathycoccus</taxon>
    </lineage>
</organism>
<comment type="similarity">
    <text evidence="1">Belongs to the TIM50 family.</text>
</comment>
<dbReference type="eggNOG" id="ENOG502SBKX">
    <property type="taxonomic scope" value="Eukaryota"/>
</dbReference>
<dbReference type="OrthoDB" id="1711508at2759"/>
<keyword evidence="1" id="KW-0813">Transport</keyword>
<feature type="domain" description="FCP1 homology" evidence="2">
    <location>
        <begin position="10"/>
        <end position="197"/>
    </location>
</feature>
<reference evidence="3 4" key="1">
    <citation type="submission" date="2011-10" db="EMBL/GenBank/DDBJ databases">
        <authorList>
            <person name="Genoscope - CEA"/>
        </authorList>
    </citation>
    <scope>NUCLEOTIDE SEQUENCE [LARGE SCALE GENOMIC DNA]</scope>
    <source>
        <strain evidence="3 4">RCC 1105</strain>
    </source>
</reference>
<dbReference type="PANTHER" id="PTHR12210">
    <property type="entry name" value="DULLARD PROTEIN PHOSPHATASE"/>
    <property type="match status" value="1"/>
</dbReference>
<dbReference type="GeneID" id="19017507"/>
<sequence length="240" mass="28170">MMPKKNPTKKKKKDILLVLDLNGVLFDRRRRTRNSNKTSKPEEEKEELSTILGNFQVYNRPHLDGFIDFLLENFTCAVWSSVQKHNLEMLVDHAWGKERRKKLLFVWGQDKCTSVGFFGDGLKPVFLKETRRRIFWTHTKILLVDDSPYKALKNPQFTSIHPREWIAFGDGDETRKSGYEDDDLSENGKLRRYLEKVVEANDANVSLPRFIQQTPYKNENKEDEEEAEKLAHVMRLLSVV</sequence>
<dbReference type="Gene3D" id="3.40.50.1000">
    <property type="entry name" value="HAD superfamily/HAD-like"/>
    <property type="match status" value="1"/>
</dbReference>
<dbReference type="InterPro" id="IPR036412">
    <property type="entry name" value="HAD-like_sf"/>
</dbReference>
<comment type="subunit">
    <text evidence="1">Component of the TIM23 complex.</text>
</comment>
<dbReference type="SMART" id="SM00577">
    <property type="entry name" value="CPDc"/>
    <property type="match status" value="1"/>
</dbReference>
<keyword evidence="4" id="KW-1185">Reference proteome</keyword>